<accession>A0AB74JPJ3</accession>
<dbReference type="GO" id="GO:0140570">
    <property type="term" value="P:extraction of mislocalized protein from mitochondrial outer membrane"/>
    <property type="evidence" value="ECO:0007669"/>
    <property type="project" value="TreeGrafter"/>
</dbReference>
<dbReference type="GO" id="GO:0005524">
    <property type="term" value="F:ATP binding"/>
    <property type="evidence" value="ECO:0007669"/>
    <property type="project" value="UniProtKB-KW"/>
</dbReference>
<evidence type="ECO:0000256" key="6">
    <source>
        <dbReference type="SAM" id="MobiDB-lite"/>
    </source>
</evidence>
<dbReference type="GO" id="GO:0140567">
    <property type="term" value="F:membrane protein dislocase activity"/>
    <property type="evidence" value="ECO:0007669"/>
    <property type="project" value="UniProtKB-ARBA"/>
</dbReference>
<dbReference type="InterPro" id="IPR003960">
    <property type="entry name" value="ATPase_AAA_CS"/>
</dbReference>
<evidence type="ECO:0000259" key="8">
    <source>
        <dbReference type="SMART" id="SM00382"/>
    </source>
</evidence>
<dbReference type="Pfam" id="PF17862">
    <property type="entry name" value="AAA_lid_3"/>
    <property type="match status" value="1"/>
</dbReference>
<dbReference type="InterPro" id="IPR041569">
    <property type="entry name" value="AAA_lid_3"/>
</dbReference>
<dbReference type="InterPro" id="IPR003959">
    <property type="entry name" value="ATPase_AAA_core"/>
</dbReference>
<dbReference type="Pfam" id="PF00004">
    <property type="entry name" value="AAA"/>
    <property type="match status" value="1"/>
</dbReference>
<evidence type="ECO:0000256" key="2">
    <source>
        <dbReference type="ARBA" id="ARBA00022741"/>
    </source>
</evidence>
<gene>
    <name evidence="9" type="ORF">D6D12_06676</name>
</gene>
<feature type="transmembrane region" description="Helical" evidence="7">
    <location>
        <begin position="7"/>
        <end position="28"/>
    </location>
</feature>
<evidence type="ECO:0000313" key="10">
    <source>
        <dbReference type="Proteomes" id="UP000310374"/>
    </source>
</evidence>
<dbReference type="FunFam" id="3.40.50.300:FF:000538">
    <property type="entry name" value="ATPase family AAA domain-containing protein 1"/>
    <property type="match status" value="1"/>
</dbReference>
<dbReference type="GO" id="GO:0016887">
    <property type="term" value="F:ATP hydrolysis activity"/>
    <property type="evidence" value="ECO:0007669"/>
    <property type="project" value="InterPro"/>
</dbReference>
<dbReference type="Gene3D" id="1.10.8.60">
    <property type="match status" value="1"/>
</dbReference>
<dbReference type="Gene3D" id="3.40.50.300">
    <property type="entry name" value="P-loop containing nucleotide triphosphate hydrolases"/>
    <property type="match status" value="1"/>
</dbReference>
<evidence type="ECO:0000256" key="4">
    <source>
        <dbReference type="ARBA" id="ARBA00022840"/>
    </source>
</evidence>
<keyword evidence="7" id="KW-0812">Transmembrane</keyword>
<name>A0AB74JPJ3_AURPU</name>
<dbReference type="EMBL" id="QZAT01000092">
    <property type="protein sequence ID" value="THX25778.1"/>
    <property type="molecule type" value="Genomic_DNA"/>
</dbReference>
<feature type="region of interest" description="Disordered" evidence="6">
    <location>
        <begin position="378"/>
        <end position="405"/>
    </location>
</feature>
<evidence type="ECO:0000256" key="5">
    <source>
        <dbReference type="ARBA" id="ARBA00023128"/>
    </source>
</evidence>
<dbReference type="InterPro" id="IPR027417">
    <property type="entry name" value="P-loop_NTPase"/>
</dbReference>
<dbReference type="PROSITE" id="PS00674">
    <property type="entry name" value="AAA"/>
    <property type="match status" value="1"/>
</dbReference>
<dbReference type="AlphaFoldDB" id="A0AB74JPJ3"/>
<evidence type="ECO:0000313" key="9">
    <source>
        <dbReference type="EMBL" id="THX25778.1"/>
    </source>
</evidence>
<keyword evidence="7" id="KW-0472">Membrane</keyword>
<keyword evidence="4" id="KW-0067">ATP-binding</keyword>
<dbReference type="SUPFAM" id="SSF52540">
    <property type="entry name" value="P-loop containing nucleoside triphosphate hydrolases"/>
    <property type="match status" value="1"/>
</dbReference>
<evidence type="ECO:0000256" key="7">
    <source>
        <dbReference type="SAM" id="Phobius"/>
    </source>
</evidence>
<proteinExistence type="predicted"/>
<evidence type="ECO:0000256" key="1">
    <source>
        <dbReference type="ARBA" id="ARBA00004572"/>
    </source>
</evidence>
<keyword evidence="3" id="KW-1000">Mitochondrion outer membrane</keyword>
<dbReference type="SMART" id="SM00382">
    <property type="entry name" value="AAA"/>
    <property type="match status" value="1"/>
</dbReference>
<comment type="subcellular location">
    <subcellularLocation>
        <location evidence="1">Mitochondrion outer membrane</location>
        <topology evidence="1">Single-pass membrane protein</topology>
    </subcellularLocation>
</comment>
<feature type="domain" description="AAA+ ATPase" evidence="8">
    <location>
        <begin position="147"/>
        <end position="287"/>
    </location>
</feature>
<keyword evidence="2" id="KW-0547">Nucleotide-binding</keyword>
<dbReference type="PANTHER" id="PTHR45644:SF3">
    <property type="entry name" value="FI08533P-RELATED"/>
    <property type="match status" value="1"/>
</dbReference>
<dbReference type="PANTHER" id="PTHR45644">
    <property type="entry name" value="AAA ATPASE, PUTATIVE (AFU_ORTHOLOGUE AFUA_2G12920)-RELATED-RELATED"/>
    <property type="match status" value="1"/>
</dbReference>
<keyword evidence="7" id="KW-1133">Transmembrane helix</keyword>
<sequence>MAGDRRWATILQEIAIAAAAPIMAFFIMRNLLARMDPEAATKSEAEKKASAASARLSSIFASSPDHDLDEDDDDYEQKMEWEKRKENLVLTPYEQTIAMEVVAPWEIPVSFDDIGGLDDIIEELREAVIYPLTMPHLYSATSSLLSAPSGVLLYGPPGCGKTMLAKALAHESGACFINLHISTLTEKWYGDSNKLVSAVFSLARKLQPSIVFIDEIDAVLGQRRSGEHEASGMVKAEFMTQWDGLTSSNSLGESQRICVLGATNRIQDIDEAILRRLPKKFPVSLPSASQRRSIFSLTLKNTRLSPHFDFGVLVKISAGMSGSDIKEACRDAAMVPVREYIREAKARGANMKGVKAQDVRGLHTDDFFGRKGGALQMRREPEVDEAWEDTKASPETMSESDDDPKTTDFHDPAITIHNIKAYPFSNEQCISIPHSRHISSAQAKTRSTMADCHYQDVHIGAAWISMIEPSPGHERSFNRWYANDHFYSGGMCLPGIFAGRRWVATKALRQLRYANTEDMRDYGCYLHTNLFAAHLVDEVNTALSKTLQELGGKGRMYGDAIFRRHIYTAITPYQGVVYSDSAAEGPLDVHALDYPFKGVVLEIIDAGSAETRPQLVGWLKDIFVPLKINQSSTMTICLIFTHADLPEMIKSPRLPGKLQMGDQRIVLLWFLEKEPRECWTEFEGHAGLVNESDLGDVVLIAPFIPTVSGTDRYVDELR</sequence>
<comment type="caution">
    <text evidence="9">The sequence shown here is derived from an EMBL/GenBank/DDBJ whole genome shotgun (WGS) entry which is preliminary data.</text>
</comment>
<dbReference type="InterPro" id="IPR003593">
    <property type="entry name" value="AAA+_ATPase"/>
</dbReference>
<dbReference type="InterPro" id="IPR051701">
    <property type="entry name" value="Mito_OM_Translocase_MSP1"/>
</dbReference>
<keyword evidence="5" id="KW-0496">Mitochondrion</keyword>
<dbReference type="Proteomes" id="UP000310374">
    <property type="component" value="Unassembled WGS sequence"/>
</dbReference>
<organism evidence="9 10">
    <name type="scientific">Aureobasidium pullulans</name>
    <name type="common">Black yeast</name>
    <name type="synonym">Pullularia pullulans</name>
    <dbReference type="NCBI Taxonomy" id="5580"/>
    <lineage>
        <taxon>Eukaryota</taxon>
        <taxon>Fungi</taxon>
        <taxon>Dikarya</taxon>
        <taxon>Ascomycota</taxon>
        <taxon>Pezizomycotina</taxon>
        <taxon>Dothideomycetes</taxon>
        <taxon>Dothideomycetidae</taxon>
        <taxon>Dothideales</taxon>
        <taxon>Saccotheciaceae</taxon>
        <taxon>Aureobasidium</taxon>
    </lineage>
</organism>
<evidence type="ECO:0000256" key="3">
    <source>
        <dbReference type="ARBA" id="ARBA00022787"/>
    </source>
</evidence>
<dbReference type="GO" id="GO:0005741">
    <property type="term" value="C:mitochondrial outer membrane"/>
    <property type="evidence" value="ECO:0007669"/>
    <property type="project" value="UniProtKB-SubCell"/>
</dbReference>
<protein>
    <submittedName>
        <fullName evidence="9">Membrane-spanning ATPase</fullName>
    </submittedName>
</protein>
<reference evidence="9 10" key="1">
    <citation type="submission" date="2018-10" db="EMBL/GenBank/DDBJ databases">
        <title>Fifty Aureobasidium pullulans genomes reveal a recombining polyextremotolerant generalist.</title>
        <authorList>
            <person name="Gostincar C."/>
            <person name="Turk M."/>
            <person name="Zajc J."/>
            <person name="Gunde-Cimerman N."/>
        </authorList>
    </citation>
    <scope>NUCLEOTIDE SEQUENCE [LARGE SCALE GENOMIC DNA]</scope>
    <source>
        <strain evidence="9 10">EXF-10081</strain>
    </source>
</reference>